<feature type="transmembrane region" description="Helical" evidence="12">
    <location>
        <begin position="144"/>
        <end position="166"/>
    </location>
</feature>
<dbReference type="STRING" id="418985.A0A1V9X2P0"/>
<keyword evidence="8" id="KW-0406">Ion transport</keyword>
<evidence type="ECO:0000256" key="3">
    <source>
        <dbReference type="ARBA" id="ARBA00022448"/>
    </source>
</evidence>
<dbReference type="Gene3D" id="1.20.1730.10">
    <property type="entry name" value="Sodium/glucose cotransporter"/>
    <property type="match status" value="1"/>
</dbReference>
<feature type="transmembrane region" description="Helical" evidence="12">
    <location>
        <begin position="206"/>
        <end position="226"/>
    </location>
</feature>
<keyword evidence="4" id="KW-1003">Cell membrane</keyword>
<evidence type="ECO:0000256" key="2">
    <source>
        <dbReference type="ARBA" id="ARBA00006434"/>
    </source>
</evidence>
<evidence type="ECO:0000256" key="11">
    <source>
        <dbReference type="RuleBase" id="RU362091"/>
    </source>
</evidence>
<feature type="transmembrane region" description="Helical" evidence="12">
    <location>
        <begin position="424"/>
        <end position="449"/>
    </location>
</feature>
<comment type="similarity">
    <text evidence="2 11">Belongs to the sodium:solute symporter (SSF) (TC 2.A.21) family.</text>
</comment>
<dbReference type="PANTHER" id="PTHR42985">
    <property type="entry name" value="SODIUM-COUPLED MONOCARBOXYLATE TRANSPORTER"/>
    <property type="match status" value="1"/>
</dbReference>
<feature type="transmembrane region" description="Helical" evidence="12">
    <location>
        <begin position="456"/>
        <end position="477"/>
    </location>
</feature>
<dbReference type="PROSITE" id="PS50283">
    <property type="entry name" value="NA_SOLUT_SYMP_3"/>
    <property type="match status" value="1"/>
</dbReference>
<evidence type="ECO:0000256" key="4">
    <source>
        <dbReference type="ARBA" id="ARBA00022475"/>
    </source>
</evidence>
<feature type="transmembrane region" description="Helical" evidence="12">
    <location>
        <begin position="295"/>
        <end position="318"/>
    </location>
</feature>
<keyword evidence="6 12" id="KW-1133">Transmembrane helix</keyword>
<evidence type="ECO:0000256" key="7">
    <source>
        <dbReference type="ARBA" id="ARBA00023053"/>
    </source>
</evidence>
<dbReference type="GO" id="GO:0005886">
    <property type="term" value="C:plasma membrane"/>
    <property type="evidence" value="ECO:0007669"/>
    <property type="project" value="UniProtKB-SubCell"/>
</dbReference>
<organism evidence="13 14">
    <name type="scientific">Tropilaelaps mercedesae</name>
    <dbReference type="NCBI Taxonomy" id="418985"/>
    <lineage>
        <taxon>Eukaryota</taxon>
        <taxon>Metazoa</taxon>
        <taxon>Ecdysozoa</taxon>
        <taxon>Arthropoda</taxon>
        <taxon>Chelicerata</taxon>
        <taxon>Arachnida</taxon>
        <taxon>Acari</taxon>
        <taxon>Parasitiformes</taxon>
        <taxon>Mesostigmata</taxon>
        <taxon>Gamasina</taxon>
        <taxon>Dermanyssoidea</taxon>
        <taxon>Laelapidae</taxon>
        <taxon>Tropilaelaps</taxon>
    </lineage>
</organism>
<dbReference type="GO" id="GO:0015293">
    <property type="term" value="F:symporter activity"/>
    <property type="evidence" value="ECO:0007669"/>
    <property type="project" value="TreeGrafter"/>
</dbReference>
<dbReference type="EMBL" id="MNPL01027149">
    <property type="protein sequence ID" value="OQR67845.1"/>
    <property type="molecule type" value="Genomic_DNA"/>
</dbReference>
<evidence type="ECO:0000256" key="8">
    <source>
        <dbReference type="ARBA" id="ARBA00023065"/>
    </source>
</evidence>
<comment type="subcellular location">
    <subcellularLocation>
        <location evidence="1">Cell membrane</location>
        <topology evidence="1">Multi-pass membrane protein</topology>
    </subcellularLocation>
</comment>
<accession>A0A1V9X2P0</accession>
<feature type="transmembrane region" description="Helical" evidence="12">
    <location>
        <begin position="354"/>
        <end position="387"/>
    </location>
</feature>
<proteinExistence type="inferred from homology"/>
<feature type="transmembrane region" description="Helical" evidence="12">
    <location>
        <begin position="257"/>
        <end position="283"/>
    </location>
</feature>
<comment type="caution">
    <text evidence="13">The sequence shown here is derived from an EMBL/GenBank/DDBJ whole genome shotgun (WGS) entry which is preliminary data.</text>
</comment>
<dbReference type="PANTHER" id="PTHR42985:SF40">
    <property type="entry name" value="LD47995P-RELATED"/>
    <property type="match status" value="1"/>
</dbReference>
<evidence type="ECO:0000256" key="5">
    <source>
        <dbReference type="ARBA" id="ARBA00022692"/>
    </source>
</evidence>
<evidence type="ECO:0000256" key="12">
    <source>
        <dbReference type="SAM" id="Phobius"/>
    </source>
</evidence>
<sequence length="561" mass="61593">MTMDPMETYISNAVFVPLREPGERFTTYDYAIYVMMLVCSGVVGLYCAFVGGTEKTPRQLLSGDGNLSPLIVSMSLFASFTSATFIFGHAAEVYLNNTMIFIAVFSYCLTLFITASYFVPVFFELGVHSTYQYLELRFSRSIRLIAAITHLVETTIYMGVALYAPAFALSQLTGITISTAVCSIGLVCTIYTSIGGIKSVVYTDAFQCIVMLVAMAVVVVYGFAALGGVERVWMLAQRGHRISFFNFSLNPTVRHTMWGLVLGTALTNASSFAANNMMVLRYFTVPSLRAAKCIIWMNLPLLVAVLTLSCLSGLLVYARYYNCDPLTAHKVSTSDQLLPYFIFDVLSRRAGMSGLFVAGMFAASLSSVSSAVNAITYVLYIDVFLLVKPTMDAQSGVKVFIFLGIIVGLLPMVLVPIAEKIGRVLSAMIAVNSGLGGPLLGLFAVAIFFPTVNSTGAFCGFAVSLPFSLYLSVAPIVTGAQTYTPNNLSVKGCQEHFIFYNDTRKPKIVPDLGVEPIKRFRSWVINNFEGQRDHFDHLRRGRKRKNVSKQILERIKPTGKQ</sequence>
<dbReference type="Pfam" id="PF00474">
    <property type="entry name" value="SSF"/>
    <property type="match status" value="1"/>
</dbReference>
<feature type="transmembrane region" description="Helical" evidence="12">
    <location>
        <begin position="100"/>
        <end position="123"/>
    </location>
</feature>
<dbReference type="InterPro" id="IPR051163">
    <property type="entry name" value="Sodium:Solute_Symporter_SSF"/>
</dbReference>
<feature type="transmembrane region" description="Helical" evidence="12">
    <location>
        <begin position="399"/>
        <end position="418"/>
    </location>
</feature>
<keyword evidence="10" id="KW-0739">Sodium transport</keyword>
<keyword evidence="14" id="KW-1185">Reference proteome</keyword>
<dbReference type="InParanoid" id="A0A1V9X2P0"/>
<evidence type="ECO:0000256" key="10">
    <source>
        <dbReference type="ARBA" id="ARBA00023201"/>
    </source>
</evidence>
<dbReference type="InterPro" id="IPR001734">
    <property type="entry name" value="Na/solute_symporter"/>
</dbReference>
<gene>
    <name evidence="13" type="ORF">BIW11_04683</name>
</gene>
<evidence type="ECO:0000313" key="14">
    <source>
        <dbReference type="Proteomes" id="UP000192247"/>
    </source>
</evidence>
<evidence type="ECO:0000256" key="1">
    <source>
        <dbReference type="ARBA" id="ARBA00004651"/>
    </source>
</evidence>
<evidence type="ECO:0000256" key="9">
    <source>
        <dbReference type="ARBA" id="ARBA00023136"/>
    </source>
</evidence>
<feature type="transmembrane region" description="Helical" evidence="12">
    <location>
        <begin position="70"/>
        <end position="88"/>
    </location>
</feature>
<dbReference type="GO" id="GO:0006814">
    <property type="term" value="P:sodium ion transport"/>
    <property type="evidence" value="ECO:0007669"/>
    <property type="project" value="UniProtKB-KW"/>
</dbReference>
<keyword evidence="9 12" id="KW-0472">Membrane</keyword>
<dbReference type="Proteomes" id="UP000192247">
    <property type="component" value="Unassembled WGS sequence"/>
</dbReference>
<keyword evidence="7" id="KW-0915">Sodium</keyword>
<dbReference type="NCBIfam" id="TIGR00813">
    <property type="entry name" value="sss"/>
    <property type="match status" value="1"/>
</dbReference>
<dbReference type="OrthoDB" id="6132759at2759"/>
<feature type="transmembrane region" description="Helical" evidence="12">
    <location>
        <begin position="172"/>
        <end position="194"/>
    </location>
</feature>
<evidence type="ECO:0000313" key="13">
    <source>
        <dbReference type="EMBL" id="OQR67845.1"/>
    </source>
</evidence>
<evidence type="ECO:0000256" key="6">
    <source>
        <dbReference type="ARBA" id="ARBA00022989"/>
    </source>
</evidence>
<keyword evidence="3" id="KW-0813">Transport</keyword>
<keyword evidence="5 12" id="KW-0812">Transmembrane</keyword>
<dbReference type="AlphaFoldDB" id="A0A1V9X2P0"/>
<feature type="transmembrane region" description="Helical" evidence="12">
    <location>
        <begin position="30"/>
        <end position="49"/>
    </location>
</feature>
<reference evidence="13 14" key="1">
    <citation type="journal article" date="2017" name="Gigascience">
        <title>Draft genome of the honey bee ectoparasitic mite, Tropilaelaps mercedesae, is shaped by the parasitic life history.</title>
        <authorList>
            <person name="Dong X."/>
            <person name="Armstrong S.D."/>
            <person name="Xia D."/>
            <person name="Makepeace B.L."/>
            <person name="Darby A.C."/>
            <person name="Kadowaki T."/>
        </authorList>
    </citation>
    <scope>NUCLEOTIDE SEQUENCE [LARGE SCALE GENOMIC DNA]</scope>
    <source>
        <strain evidence="13">Wuxi-XJTLU</strain>
    </source>
</reference>
<name>A0A1V9X2P0_9ACAR</name>
<protein>
    <submittedName>
        <fullName evidence="13">Sodium-coupled monocarboxylate transporter 2-like</fullName>
    </submittedName>
</protein>
<dbReference type="InterPro" id="IPR038377">
    <property type="entry name" value="Na/Glc_symporter_sf"/>
</dbReference>